<keyword evidence="1" id="KW-0812">Transmembrane</keyword>
<reference evidence="2 3" key="1">
    <citation type="submission" date="2016-11" db="EMBL/GenBank/DDBJ databases">
        <authorList>
            <person name="Jaros S."/>
            <person name="Januszkiewicz K."/>
            <person name="Wedrychowicz H."/>
        </authorList>
    </citation>
    <scope>NUCLEOTIDE SEQUENCE [LARGE SCALE GENOMIC DNA]</scope>
    <source>
        <strain evidence="2 3">Con a/3</strain>
    </source>
</reference>
<gene>
    <name evidence="2" type="ORF">UN64_05420</name>
</gene>
<name>A0A1V3GCW1_9BACL</name>
<proteinExistence type="predicted"/>
<protein>
    <submittedName>
        <fullName evidence="2">Uncharacterized protein</fullName>
    </submittedName>
</protein>
<comment type="caution">
    <text evidence="2">The sequence shown here is derived from an EMBL/GenBank/DDBJ whole genome shotgun (WGS) entry which is preliminary data.</text>
</comment>
<keyword evidence="1" id="KW-0472">Membrane</keyword>
<evidence type="ECO:0000313" key="3">
    <source>
        <dbReference type="Proteomes" id="UP000188597"/>
    </source>
</evidence>
<dbReference type="EMBL" id="MQMF01000001">
    <property type="protein sequence ID" value="OOE14628.1"/>
    <property type="molecule type" value="Genomic_DNA"/>
</dbReference>
<organism evidence="2 3">
    <name type="scientific">Fictibacillus arsenicus</name>
    <dbReference type="NCBI Taxonomy" id="255247"/>
    <lineage>
        <taxon>Bacteria</taxon>
        <taxon>Bacillati</taxon>
        <taxon>Bacillota</taxon>
        <taxon>Bacilli</taxon>
        <taxon>Bacillales</taxon>
        <taxon>Fictibacillaceae</taxon>
        <taxon>Fictibacillus</taxon>
    </lineage>
</organism>
<accession>A0A1V3GCW1</accession>
<keyword evidence="1" id="KW-1133">Transmembrane helix</keyword>
<evidence type="ECO:0000313" key="2">
    <source>
        <dbReference type="EMBL" id="OOE14628.1"/>
    </source>
</evidence>
<sequence>MNIKQKKHKRAVNMKKTLIKWIVICVLVIGVLWAFRYFSHEGEFEKYSHVTIGKETLKEGKPVYLGYHLQWEGIGTPELQKVEFIKSDGTIVAKDDDQMRIKSYITKVDFGSYYEEDVIKEGIVNKLLPVKGFKADDDFSLVLQVEPNDFEWDSDIKTVRVMYKKFGQTQFQNISFDDGIISNE</sequence>
<dbReference type="Proteomes" id="UP000188597">
    <property type="component" value="Unassembled WGS sequence"/>
</dbReference>
<dbReference type="AlphaFoldDB" id="A0A1V3GCW1"/>
<evidence type="ECO:0000256" key="1">
    <source>
        <dbReference type="SAM" id="Phobius"/>
    </source>
</evidence>
<feature type="transmembrane region" description="Helical" evidence="1">
    <location>
        <begin position="21"/>
        <end position="38"/>
    </location>
</feature>